<accession>A0AAV4TBP2</accession>
<sequence length="139" mass="15175">MVIKHRRSAPFPGAGEGREVCGMDCSRNCIIVKGMKGLLKFKRPLTQQSTTESTRSYGKFNQLVKVGVILIPFPTNSPLHRPIICPYTRWETVACPHKPGSRYSDVHKTPEVSPIPWGGGKGGKSGERTVAGIASSLKE</sequence>
<dbReference type="EMBL" id="BPLQ01009170">
    <property type="protein sequence ID" value="GIY42237.1"/>
    <property type="molecule type" value="Genomic_DNA"/>
</dbReference>
<dbReference type="Proteomes" id="UP001054837">
    <property type="component" value="Unassembled WGS sequence"/>
</dbReference>
<evidence type="ECO:0000256" key="1">
    <source>
        <dbReference type="SAM" id="MobiDB-lite"/>
    </source>
</evidence>
<proteinExistence type="predicted"/>
<dbReference type="AlphaFoldDB" id="A0AAV4TBP2"/>
<evidence type="ECO:0000313" key="3">
    <source>
        <dbReference type="Proteomes" id="UP001054837"/>
    </source>
</evidence>
<evidence type="ECO:0000313" key="2">
    <source>
        <dbReference type="EMBL" id="GIY42237.1"/>
    </source>
</evidence>
<name>A0AAV4TBP2_9ARAC</name>
<protein>
    <recommendedName>
        <fullName evidence="4">Ribosomal protein L2</fullName>
    </recommendedName>
</protein>
<gene>
    <name evidence="2" type="ORF">CDAR_247631</name>
</gene>
<comment type="caution">
    <text evidence="2">The sequence shown here is derived from an EMBL/GenBank/DDBJ whole genome shotgun (WGS) entry which is preliminary data.</text>
</comment>
<keyword evidence="3" id="KW-1185">Reference proteome</keyword>
<feature type="region of interest" description="Disordered" evidence="1">
    <location>
        <begin position="101"/>
        <end position="139"/>
    </location>
</feature>
<organism evidence="2 3">
    <name type="scientific">Caerostris darwini</name>
    <dbReference type="NCBI Taxonomy" id="1538125"/>
    <lineage>
        <taxon>Eukaryota</taxon>
        <taxon>Metazoa</taxon>
        <taxon>Ecdysozoa</taxon>
        <taxon>Arthropoda</taxon>
        <taxon>Chelicerata</taxon>
        <taxon>Arachnida</taxon>
        <taxon>Araneae</taxon>
        <taxon>Araneomorphae</taxon>
        <taxon>Entelegynae</taxon>
        <taxon>Araneoidea</taxon>
        <taxon>Araneidae</taxon>
        <taxon>Caerostris</taxon>
    </lineage>
</organism>
<evidence type="ECO:0008006" key="4">
    <source>
        <dbReference type="Google" id="ProtNLM"/>
    </source>
</evidence>
<reference evidence="2 3" key="1">
    <citation type="submission" date="2021-06" db="EMBL/GenBank/DDBJ databases">
        <title>Caerostris darwini draft genome.</title>
        <authorList>
            <person name="Kono N."/>
            <person name="Arakawa K."/>
        </authorList>
    </citation>
    <scope>NUCLEOTIDE SEQUENCE [LARGE SCALE GENOMIC DNA]</scope>
</reference>